<proteinExistence type="predicted"/>
<comment type="caution">
    <text evidence="2">The sequence shown here is derived from an EMBL/GenBank/DDBJ whole genome shotgun (WGS) entry which is preliminary data.</text>
</comment>
<evidence type="ECO:0000313" key="2">
    <source>
        <dbReference type="EMBL" id="KAG0711521.1"/>
    </source>
</evidence>
<keyword evidence="3" id="KW-1185">Reference proteome</keyword>
<protein>
    <submittedName>
        <fullName evidence="2">Uncharacterized protein</fullName>
    </submittedName>
</protein>
<evidence type="ECO:0000313" key="3">
    <source>
        <dbReference type="Proteomes" id="UP000770661"/>
    </source>
</evidence>
<name>A0A8J4XT83_CHIOP</name>
<dbReference type="EMBL" id="JACEEZ010023254">
    <property type="protein sequence ID" value="KAG0711521.1"/>
    <property type="molecule type" value="Genomic_DNA"/>
</dbReference>
<dbReference type="AlphaFoldDB" id="A0A8J4XT83"/>
<sequence>MLAGECYVLGAGPRRARDEPWRREEGRHCRRPGGGAAGPVVSPQRPLKDPWLPRLHCGTVQRDLGRVWVCQPRREKRTVERRGTRRWRRQGGKHIHRCWRVCRRASRPYNAFGGPLAASPALGRCSVVWDMNGVVARDEWVEKLCVIRLKRDVNPVGAGMVLTSKPAAATGRTNPTYTCQIVGGENLMGSSQ</sequence>
<reference evidence="2" key="1">
    <citation type="submission" date="2020-07" db="EMBL/GenBank/DDBJ databases">
        <title>The High-quality genome of the commercially important snow crab, Chionoecetes opilio.</title>
        <authorList>
            <person name="Jeong J.-H."/>
            <person name="Ryu S."/>
        </authorList>
    </citation>
    <scope>NUCLEOTIDE SEQUENCE</scope>
    <source>
        <strain evidence="2">MADBK_172401_WGS</strain>
        <tissue evidence="2">Digestive gland</tissue>
    </source>
</reference>
<organism evidence="2 3">
    <name type="scientific">Chionoecetes opilio</name>
    <name type="common">Atlantic snow crab</name>
    <name type="synonym">Cancer opilio</name>
    <dbReference type="NCBI Taxonomy" id="41210"/>
    <lineage>
        <taxon>Eukaryota</taxon>
        <taxon>Metazoa</taxon>
        <taxon>Ecdysozoa</taxon>
        <taxon>Arthropoda</taxon>
        <taxon>Crustacea</taxon>
        <taxon>Multicrustacea</taxon>
        <taxon>Malacostraca</taxon>
        <taxon>Eumalacostraca</taxon>
        <taxon>Eucarida</taxon>
        <taxon>Decapoda</taxon>
        <taxon>Pleocyemata</taxon>
        <taxon>Brachyura</taxon>
        <taxon>Eubrachyura</taxon>
        <taxon>Majoidea</taxon>
        <taxon>Majidae</taxon>
        <taxon>Chionoecetes</taxon>
    </lineage>
</organism>
<feature type="region of interest" description="Disordered" evidence="1">
    <location>
        <begin position="17"/>
        <end position="45"/>
    </location>
</feature>
<evidence type="ECO:0000256" key="1">
    <source>
        <dbReference type="SAM" id="MobiDB-lite"/>
    </source>
</evidence>
<feature type="compositionally biased region" description="Basic and acidic residues" evidence="1">
    <location>
        <begin position="17"/>
        <end position="27"/>
    </location>
</feature>
<accession>A0A8J4XT83</accession>
<gene>
    <name evidence="2" type="ORF">GWK47_020457</name>
</gene>
<dbReference type="Proteomes" id="UP000770661">
    <property type="component" value="Unassembled WGS sequence"/>
</dbReference>